<evidence type="ECO:0000256" key="1">
    <source>
        <dbReference type="ARBA" id="ARBA00004167"/>
    </source>
</evidence>
<comment type="function">
    <text evidence="6">Has immunoglobulin-binding and hemagglutination properties, and can bind to mannose. Essential for virulence. May be involved in LPS biosynthesis or polysaccharide transport.</text>
</comment>
<evidence type="ECO:0000256" key="4">
    <source>
        <dbReference type="ARBA" id="ARBA00022475"/>
    </source>
</evidence>
<evidence type="ECO:0000256" key="2">
    <source>
        <dbReference type="ARBA" id="ARBA00010270"/>
    </source>
</evidence>
<dbReference type="Pfam" id="PF07886">
    <property type="entry name" value="BA14K"/>
    <property type="match status" value="2"/>
</dbReference>
<comment type="subcellular location">
    <subcellularLocation>
        <location evidence="1">Membrane</location>
        <topology evidence="1">Single-pass membrane protein</topology>
    </subcellularLocation>
</comment>
<evidence type="ECO:0000256" key="5">
    <source>
        <dbReference type="ARBA" id="ARBA00022734"/>
    </source>
</evidence>
<keyword evidence="4" id="KW-0472">Membrane</keyword>
<sequence>MKSLLAIATGFLATLVVFGSGIALAMFVMMPMPDGRPDAKGEDVASVWSSIPRQVERGAQGFERIAAVVPADAVDVKAVDTDDVVAPAAGDVSTDMITTASLQGDDDPITDDDAYRLMDAHVAWCHERYRSYREADNSYQPYRGGRRECVSPHLDELTFAQGDAQTVSVAGYVADEGVGSAASDPWRELGLVDMSPAHIDDCFRRYRSYRVEDNSYQPYGGGPRRQCQ</sequence>
<gene>
    <name evidence="7" type="ORF">V1479_20425</name>
</gene>
<comment type="caution">
    <text evidence="7">The sequence shown here is derived from an EMBL/GenBank/DDBJ whole genome shotgun (WGS) entry which is preliminary data.</text>
</comment>
<dbReference type="EMBL" id="JAZHFV010000006">
    <property type="protein sequence ID" value="MEX4009686.1"/>
    <property type="molecule type" value="Genomic_DNA"/>
</dbReference>
<proteinExistence type="inferred from homology"/>
<evidence type="ECO:0000313" key="7">
    <source>
        <dbReference type="EMBL" id="MEX4009686.1"/>
    </source>
</evidence>
<evidence type="ECO:0000313" key="8">
    <source>
        <dbReference type="Proteomes" id="UP001559025"/>
    </source>
</evidence>
<evidence type="ECO:0000256" key="6">
    <source>
        <dbReference type="ARBA" id="ARBA00025321"/>
    </source>
</evidence>
<organism evidence="7 8">
    <name type="scientific">Neoaquamicrobium sediminum</name>
    <dbReference type="NCBI Taxonomy" id="1849104"/>
    <lineage>
        <taxon>Bacteria</taxon>
        <taxon>Pseudomonadati</taxon>
        <taxon>Pseudomonadota</taxon>
        <taxon>Alphaproteobacteria</taxon>
        <taxon>Hyphomicrobiales</taxon>
        <taxon>Phyllobacteriaceae</taxon>
        <taxon>Neoaquamicrobium</taxon>
    </lineage>
</organism>
<keyword evidence="5" id="KW-0430">Lectin</keyword>
<name>A0ABV3WZJ0_9HYPH</name>
<keyword evidence="8" id="KW-1185">Reference proteome</keyword>
<evidence type="ECO:0000256" key="3">
    <source>
        <dbReference type="ARBA" id="ARBA00020552"/>
    </source>
</evidence>
<protein>
    <recommendedName>
        <fullName evidence="3">Lectin-like protein BA14k</fullName>
    </recommendedName>
</protein>
<comment type="similarity">
    <text evidence="2">Belongs to the BA14k family.</text>
</comment>
<reference evidence="7 8" key="1">
    <citation type="submission" date="2024-01" db="EMBL/GenBank/DDBJ databases">
        <title>New evidence supports the origin of RcGTA from prophage.</title>
        <authorList>
            <person name="Xu Y."/>
            <person name="Liu B."/>
            <person name="Chen F."/>
        </authorList>
    </citation>
    <scope>NUCLEOTIDE SEQUENCE [LARGE SCALE GENOMIC DNA]</scope>
    <source>
        <strain evidence="7 8">CBW1107-2</strain>
    </source>
</reference>
<keyword evidence="4" id="KW-1003">Cell membrane</keyword>
<dbReference type="Proteomes" id="UP001559025">
    <property type="component" value="Unassembled WGS sequence"/>
</dbReference>
<accession>A0ABV3WZJ0</accession>
<dbReference type="InterPro" id="IPR012413">
    <property type="entry name" value="BA14K"/>
</dbReference>
<dbReference type="RefSeq" id="WP_173191899.1">
    <property type="nucleotide sequence ID" value="NZ_JABETK010000002.1"/>
</dbReference>